<organism evidence="1 2">
    <name type="scientific">Virgibacillus dokdonensis</name>
    <dbReference type="NCBI Taxonomy" id="302167"/>
    <lineage>
        <taxon>Bacteria</taxon>
        <taxon>Bacillati</taxon>
        <taxon>Bacillota</taxon>
        <taxon>Bacilli</taxon>
        <taxon>Bacillales</taxon>
        <taxon>Bacillaceae</taxon>
        <taxon>Virgibacillus</taxon>
    </lineage>
</organism>
<gene>
    <name evidence="1" type="ORF">V2W34_17420</name>
</gene>
<dbReference type="EMBL" id="JAZHPM010000040">
    <property type="protein sequence ID" value="MEF2293775.1"/>
    <property type="molecule type" value="Genomic_DNA"/>
</dbReference>
<dbReference type="Proteomes" id="UP001356080">
    <property type="component" value="Unassembled WGS sequence"/>
</dbReference>
<dbReference type="Gene3D" id="3.10.450.130">
    <property type="entry name" value="folded 79 residue fragment of lin0334 like domains"/>
    <property type="match status" value="1"/>
</dbReference>
<dbReference type="RefSeq" id="WP_077703354.1">
    <property type="nucleotide sequence ID" value="NZ_JAZHPM010000040.1"/>
</dbReference>
<name>A0ABU7VKX7_9BACI</name>
<sequence length="93" mass="10640">MNSSQKTYDDETSEKAKSIVKSYLINNYHGVEDIELGELYQSPMGSMTVDGKVNGNEEFSITFTDKLKVRSLVVKSKNFPEEKEQCKEKDCNY</sequence>
<keyword evidence="2" id="KW-1185">Reference proteome</keyword>
<reference evidence="1 2" key="1">
    <citation type="submission" date="2024-01" db="EMBL/GenBank/DDBJ databases">
        <title>Survival strategy associated with biotechnological potential of Virgibacillus dokdonensis T4.6 isolated from salt-fermented shrimp paste.</title>
        <authorList>
            <person name="Doan T.V."/>
            <person name="Quach N.T."/>
            <person name="Phi Q.-T."/>
        </authorList>
    </citation>
    <scope>NUCLEOTIDE SEQUENCE [LARGE SCALE GENOMIC DNA]</scope>
    <source>
        <strain evidence="1 2">T4.6</strain>
    </source>
</reference>
<proteinExistence type="predicted"/>
<comment type="caution">
    <text evidence="1">The sequence shown here is derived from an EMBL/GenBank/DDBJ whole genome shotgun (WGS) entry which is preliminary data.</text>
</comment>
<evidence type="ECO:0000313" key="1">
    <source>
        <dbReference type="EMBL" id="MEF2293775.1"/>
    </source>
</evidence>
<accession>A0ABU7VKX7</accession>
<protein>
    <submittedName>
        <fullName evidence="1">Uncharacterized protein</fullName>
    </submittedName>
</protein>
<evidence type="ECO:0000313" key="2">
    <source>
        <dbReference type="Proteomes" id="UP001356080"/>
    </source>
</evidence>